<evidence type="ECO:0000313" key="3">
    <source>
        <dbReference type="Proteomes" id="UP001430953"/>
    </source>
</evidence>
<feature type="compositionally biased region" description="Acidic residues" evidence="1">
    <location>
        <begin position="193"/>
        <end position="203"/>
    </location>
</feature>
<name>A0AAW2EZT2_9HYME</name>
<comment type="caution">
    <text evidence="2">The sequence shown here is derived from an EMBL/GenBank/DDBJ whole genome shotgun (WGS) entry which is preliminary data.</text>
</comment>
<proteinExistence type="predicted"/>
<evidence type="ECO:0000313" key="2">
    <source>
        <dbReference type="EMBL" id="KAL0107701.1"/>
    </source>
</evidence>
<feature type="compositionally biased region" description="Basic and acidic residues" evidence="1">
    <location>
        <begin position="210"/>
        <end position="224"/>
    </location>
</feature>
<organism evidence="2 3">
    <name type="scientific">Cardiocondyla obscurior</name>
    <dbReference type="NCBI Taxonomy" id="286306"/>
    <lineage>
        <taxon>Eukaryota</taxon>
        <taxon>Metazoa</taxon>
        <taxon>Ecdysozoa</taxon>
        <taxon>Arthropoda</taxon>
        <taxon>Hexapoda</taxon>
        <taxon>Insecta</taxon>
        <taxon>Pterygota</taxon>
        <taxon>Neoptera</taxon>
        <taxon>Endopterygota</taxon>
        <taxon>Hymenoptera</taxon>
        <taxon>Apocrita</taxon>
        <taxon>Aculeata</taxon>
        <taxon>Formicoidea</taxon>
        <taxon>Formicidae</taxon>
        <taxon>Myrmicinae</taxon>
        <taxon>Cardiocondyla</taxon>
    </lineage>
</organism>
<dbReference type="EMBL" id="JADYXP020000016">
    <property type="protein sequence ID" value="KAL0107701.1"/>
    <property type="molecule type" value="Genomic_DNA"/>
</dbReference>
<evidence type="ECO:0000256" key="1">
    <source>
        <dbReference type="SAM" id="MobiDB-lite"/>
    </source>
</evidence>
<protein>
    <submittedName>
        <fullName evidence="2">Uncharacterized protein</fullName>
    </submittedName>
</protein>
<feature type="region of interest" description="Disordered" evidence="1">
    <location>
        <begin position="187"/>
        <end position="234"/>
    </location>
</feature>
<reference evidence="2 3" key="1">
    <citation type="submission" date="2023-03" db="EMBL/GenBank/DDBJ databases">
        <title>High recombination rates correlate with genetic variation in Cardiocondyla obscurior ants.</title>
        <authorList>
            <person name="Errbii M."/>
        </authorList>
    </citation>
    <scope>NUCLEOTIDE SEQUENCE [LARGE SCALE GENOMIC DNA]</scope>
    <source>
        <strain evidence="2">Alpha-2009</strain>
        <tissue evidence="2">Whole body</tissue>
    </source>
</reference>
<gene>
    <name evidence="2" type="ORF">PUN28_014778</name>
</gene>
<dbReference type="Proteomes" id="UP001430953">
    <property type="component" value="Unassembled WGS sequence"/>
</dbReference>
<accession>A0AAW2EZT2</accession>
<dbReference type="AlphaFoldDB" id="A0AAW2EZT2"/>
<sequence>MSDTVFYFPNANTKKSILNYLYSCDIVRKSKLFSNDSVTEYIRGCARCSLRRRIINTIPTIEDLERVKFSQHIFSEEEIDNLIMLKYLPKEVVNDIWGETLNPNETLLNPENTNDKSINLSNNLFDGIDSCFNFLLKSDDDEVTGDNKLPHELEMYKEIDDMIAQFSLLGPRALELMLTDFRVPDEISSNSTSEDDSDTDWEDVSSTSSDYKENVEFPEAELKSDSPNQKMEGKKTAIVEVDETIDFFPQREFRIFL</sequence>
<keyword evidence="3" id="KW-1185">Reference proteome</keyword>